<feature type="compositionally biased region" description="Basic and acidic residues" evidence="1">
    <location>
        <begin position="102"/>
        <end position="128"/>
    </location>
</feature>
<dbReference type="PANTHER" id="PTHR13282">
    <property type="entry name" value="PROTEIN FAM32A"/>
    <property type="match status" value="1"/>
</dbReference>
<dbReference type="STRING" id="215250.A0A316YI13"/>
<evidence type="ECO:0000313" key="2">
    <source>
        <dbReference type="EMBL" id="PWN88474.1"/>
    </source>
</evidence>
<gene>
    <name evidence="2" type="ORF">FA10DRAFT_268667</name>
</gene>
<dbReference type="RefSeq" id="XP_025375672.1">
    <property type="nucleotide sequence ID" value="XM_025522420.1"/>
</dbReference>
<dbReference type="EMBL" id="KZ819638">
    <property type="protein sequence ID" value="PWN88474.1"/>
    <property type="molecule type" value="Genomic_DNA"/>
</dbReference>
<protein>
    <submittedName>
        <fullName evidence="2">DUF1754-domain-containing protein</fullName>
    </submittedName>
</protein>
<proteinExistence type="predicted"/>
<evidence type="ECO:0000256" key="1">
    <source>
        <dbReference type="SAM" id="MobiDB-lite"/>
    </source>
</evidence>
<dbReference type="Pfam" id="PF08555">
    <property type="entry name" value="FAM32A"/>
    <property type="match status" value="1"/>
</dbReference>
<dbReference type="FunCoup" id="A0A316YI13">
    <property type="interactions" value="108"/>
</dbReference>
<feature type="region of interest" description="Disordered" evidence="1">
    <location>
        <begin position="1"/>
        <end position="89"/>
    </location>
</feature>
<dbReference type="AlphaFoldDB" id="A0A316YI13"/>
<organism evidence="2 3">
    <name type="scientific">Acaromyces ingoldii</name>
    <dbReference type="NCBI Taxonomy" id="215250"/>
    <lineage>
        <taxon>Eukaryota</taxon>
        <taxon>Fungi</taxon>
        <taxon>Dikarya</taxon>
        <taxon>Basidiomycota</taxon>
        <taxon>Ustilaginomycotina</taxon>
        <taxon>Exobasidiomycetes</taxon>
        <taxon>Exobasidiales</taxon>
        <taxon>Cryptobasidiaceae</taxon>
        <taxon>Acaromyces</taxon>
    </lineage>
</organism>
<evidence type="ECO:0000313" key="3">
    <source>
        <dbReference type="Proteomes" id="UP000245768"/>
    </source>
</evidence>
<keyword evidence="3" id="KW-1185">Reference proteome</keyword>
<dbReference type="InterPro" id="IPR013865">
    <property type="entry name" value="FAM32A"/>
</dbReference>
<dbReference type="GO" id="GO:0005730">
    <property type="term" value="C:nucleolus"/>
    <property type="evidence" value="ECO:0007669"/>
    <property type="project" value="TreeGrafter"/>
</dbReference>
<dbReference type="OrthoDB" id="205403at2759"/>
<dbReference type="Proteomes" id="UP000245768">
    <property type="component" value="Unassembled WGS sequence"/>
</dbReference>
<reference evidence="2 3" key="1">
    <citation type="journal article" date="2018" name="Mol. Biol. Evol.">
        <title>Broad Genomic Sampling Reveals a Smut Pathogenic Ancestry of the Fungal Clade Ustilaginomycotina.</title>
        <authorList>
            <person name="Kijpornyongpan T."/>
            <person name="Mondo S.J."/>
            <person name="Barry K."/>
            <person name="Sandor L."/>
            <person name="Lee J."/>
            <person name="Lipzen A."/>
            <person name="Pangilinan J."/>
            <person name="LaButti K."/>
            <person name="Hainaut M."/>
            <person name="Henrissat B."/>
            <person name="Grigoriev I.V."/>
            <person name="Spatafora J.W."/>
            <person name="Aime M.C."/>
        </authorList>
    </citation>
    <scope>NUCLEOTIDE SEQUENCE [LARGE SCALE GENOMIC DNA]</scope>
    <source>
        <strain evidence="2 3">MCA 4198</strain>
    </source>
</reference>
<accession>A0A316YI13</accession>
<feature type="region of interest" description="Disordered" evidence="1">
    <location>
        <begin position="102"/>
        <end position="134"/>
    </location>
</feature>
<dbReference type="GeneID" id="37044336"/>
<name>A0A316YI13_9BASI</name>
<sequence length="134" mass="14757">MAGKDAYSFKPGGSLKFKGGESPVLAGKKKKKTKSSTSKDVARRSEYAEDAPGSSSKGKEREEPDQVDDAALAQRSSGPAKTAAERKFEEVRLKRMAERVAREAKMSHKEKVDKFNRDLENQTEHYDLPKVGPG</sequence>
<dbReference type="InParanoid" id="A0A316YI13"/>
<dbReference type="PANTHER" id="PTHR13282:SF6">
    <property type="entry name" value="PROTEIN FAM32A"/>
    <property type="match status" value="1"/>
</dbReference>